<protein>
    <submittedName>
        <fullName evidence="3">Extracellular solute-binding protein</fullName>
    </submittedName>
</protein>
<evidence type="ECO:0000256" key="2">
    <source>
        <dbReference type="ARBA" id="ARBA00022448"/>
    </source>
</evidence>
<sequence>MGSDVRHAGERLAGLGGRAATLGRRSFLLRVGGIAAAGALGVSCSAQQPNRTLRFFEQKQEVIAYFDKLLRAFETEHPGLTVVHDTTSSIAPQFVRNEPADVGCFNDNLELARYIKRGQLSDLSHLPSAQRIRSDIGGLTDQYATYPGRTAVLPYSLAAAGVIYNRKIFADHKLPVPTTWSEFVAVCTELKRAGIVPVYATGRTTWTIWQGLFDYSVGSLVDTAAFFAKMNEIGADVGPNSEVSFQKTFAPAMERAKTISTFFNPDHAVRSYEDGNLAFGKGQAAMYLQGPWAIGQIALVDPKLDLGTFALPVSEDPKDRKARVNVDLGLYIPQRSADVQAAKDLVEFLMRPEIINAYNQDNLAYATTKDAPPQRDPRLAGLQTYVDRGAFYQGAGTFIPTSVPLGNYLQSAISSGDFDGLLKDLDADWRRLARRGATT</sequence>
<dbReference type="PANTHER" id="PTHR43649">
    <property type="entry name" value="ARABINOSE-BINDING PROTEIN-RELATED"/>
    <property type="match status" value="1"/>
</dbReference>
<keyword evidence="4" id="KW-1185">Reference proteome</keyword>
<comment type="caution">
    <text evidence="3">The sequence shown here is derived from an EMBL/GenBank/DDBJ whole genome shotgun (WGS) entry which is preliminary data.</text>
</comment>
<dbReference type="InterPro" id="IPR006059">
    <property type="entry name" value="SBP"/>
</dbReference>
<dbReference type="EMBL" id="BAAANC010000002">
    <property type="protein sequence ID" value="GAA1526636.1"/>
    <property type="molecule type" value="Genomic_DNA"/>
</dbReference>
<dbReference type="PANTHER" id="PTHR43649:SF29">
    <property type="entry name" value="OSMOPROTECTIVE COMPOUNDS-BINDING PROTEIN GGTB"/>
    <property type="match status" value="1"/>
</dbReference>
<evidence type="ECO:0000256" key="1">
    <source>
        <dbReference type="ARBA" id="ARBA00008520"/>
    </source>
</evidence>
<evidence type="ECO:0000313" key="3">
    <source>
        <dbReference type="EMBL" id="GAA1526636.1"/>
    </source>
</evidence>
<reference evidence="3 4" key="1">
    <citation type="journal article" date="2019" name="Int. J. Syst. Evol. Microbiol.">
        <title>The Global Catalogue of Microorganisms (GCM) 10K type strain sequencing project: providing services to taxonomists for standard genome sequencing and annotation.</title>
        <authorList>
            <consortium name="The Broad Institute Genomics Platform"/>
            <consortium name="The Broad Institute Genome Sequencing Center for Infectious Disease"/>
            <person name="Wu L."/>
            <person name="Ma J."/>
        </authorList>
    </citation>
    <scope>NUCLEOTIDE SEQUENCE [LARGE SCALE GENOMIC DNA]</scope>
    <source>
        <strain evidence="3 4">JCM 14303</strain>
    </source>
</reference>
<gene>
    <name evidence="3" type="ORF">GCM10009741_30320</name>
</gene>
<name>A0ABN2AW96_9ACTN</name>
<proteinExistence type="inferred from homology"/>
<dbReference type="Proteomes" id="UP001500363">
    <property type="component" value="Unassembled WGS sequence"/>
</dbReference>
<evidence type="ECO:0000313" key="4">
    <source>
        <dbReference type="Proteomes" id="UP001500363"/>
    </source>
</evidence>
<dbReference type="Pfam" id="PF01547">
    <property type="entry name" value="SBP_bac_1"/>
    <property type="match status" value="1"/>
</dbReference>
<accession>A0ABN2AW96</accession>
<comment type="similarity">
    <text evidence="1">Belongs to the bacterial solute-binding protein 1 family.</text>
</comment>
<organism evidence="3 4">
    <name type="scientific">Kribbella lupini</name>
    <dbReference type="NCBI Taxonomy" id="291602"/>
    <lineage>
        <taxon>Bacteria</taxon>
        <taxon>Bacillati</taxon>
        <taxon>Actinomycetota</taxon>
        <taxon>Actinomycetes</taxon>
        <taxon>Propionibacteriales</taxon>
        <taxon>Kribbellaceae</taxon>
        <taxon>Kribbella</taxon>
    </lineage>
</organism>
<dbReference type="InterPro" id="IPR050490">
    <property type="entry name" value="Bact_solute-bd_prot1"/>
</dbReference>
<keyword evidence="2" id="KW-0813">Transport</keyword>
<dbReference type="Gene3D" id="3.40.190.10">
    <property type="entry name" value="Periplasmic binding protein-like II"/>
    <property type="match status" value="2"/>
</dbReference>
<dbReference type="RefSeq" id="WP_344174558.1">
    <property type="nucleotide sequence ID" value="NZ_BAAANC010000002.1"/>
</dbReference>
<dbReference type="SUPFAM" id="SSF53850">
    <property type="entry name" value="Periplasmic binding protein-like II"/>
    <property type="match status" value="1"/>
</dbReference>